<proteinExistence type="predicted"/>
<keyword evidence="3" id="KW-1185">Reference proteome</keyword>
<evidence type="ECO:0000313" key="3">
    <source>
        <dbReference type="Proteomes" id="UP000241818"/>
    </source>
</evidence>
<reference evidence="2 3" key="1">
    <citation type="journal article" date="2018" name="New Phytol.">
        <title>Comparative genomics and transcriptomics depict ericoid mycorrhizal fungi as versatile saprotrophs and plant mutualists.</title>
        <authorList>
            <person name="Martino E."/>
            <person name="Morin E."/>
            <person name="Grelet G.A."/>
            <person name="Kuo A."/>
            <person name="Kohler A."/>
            <person name="Daghino S."/>
            <person name="Barry K.W."/>
            <person name="Cichocki N."/>
            <person name="Clum A."/>
            <person name="Dockter R.B."/>
            <person name="Hainaut M."/>
            <person name="Kuo R.C."/>
            <person name="LaButti K."/>
            <person name="Lindahl B.D."/>
            <person name="Lindquist E.A."/>
            <person name="Lipzen A."/>
            <person name="Khouja H.R."/>
            <person name="Magnuson J."/>
            <person name="Murat C."/>
            <person name="Ohm R.A."/>
            <person name="Singer S.W."/>
            <person name="Spatafora J.W."/>
            <person name="Wang M."/>
            <person name="Veneault-Fourrey C."/>
            <person name="Henrissat B."/>
            <person name="Grigoriev I.V."/>
            <person name="Martin F.M."/>
            <person name="Perotto S."/>
        </authorList>
    </citation>
    <scope>NUCLEOTIDE SEQUENCE [LARGE SCALE GENOMIC DNA]</scope>
    <source>
        <strain evidence="2 3">ATCC 22711</strain>
    </source>
</reference>
<sequence length="918" mass="101290">MGIETLALEFEPSGFTPVRRRLSTVNTRQAHGDPEQEWTAARCNRLLRALTSRISILKKDISRFQSAASSRNNVVEVKTGAGQKRGNTPHSDMDWTRPKKRIKRTYSGRGGRASHDRRGVSDGIQPSVKDIRRLIPGDISVPTPILNRARRGLVGSQYTASVLDHQDIQPLDNKGKKRLKAKDRDAHFQLSETMREIRRNTPSTRYATYEGIYYGLEALLKVTASDGPEVKRQGPRSLQSMCLGAVPRYIAQEEALLLVQLEETGGKSAINRRDVSTEIYDDLEAFGSMGRGWKPLRTIVRSHGIQVICEAMQDGLLDVEFCGILITLCVNMSATREAEILLSALLSVGIFPEPKTVFTRFDDDIATRPLSIFWNFVEHRSCFSYQYRQLATMIADGLLPIGWLATKEFVTFWTRTIQEISPDSTNPDAINFLNTVLPMLAAYGDSAGRTGRVSETVEAGLLEAVKQAFSSLLTTLSAIVILSKENMVPIEETKASSSSYMEVVTLLQSCLIQWKLCRGSNITGTLLAFAILVVESSYGDPARFDADLVDLLLENLRQTNRSTRLSAALDGLVAFVCSIARCCGRGASNSGFEYLQHLHMLLEGFGDNKGPGDGQIVQEIIVDSAFAFAQQAPGRKHLEYAARMEAKFHVVKRESMLASPVGSSTGRNSVGFRWEEGISEWVAATPAMSCLKSHKATEYSMDETECDTPSCPSAYRQLPKDSVPIILKARPTDSAGLDSTDQYRNMRLPSSPGHGSAQTYDSYDAEDDFITTSPRSKTDSGTDHCESDDELLPSSLQSQTLHANDSFSSTALSWASASSNKSICRRYVDRAPRLSRRILRDSLQWQLFDESDDELSSFPTSSQSNMALRDITNLVGANANANANASTMCRGKRSSERLKSIGGFGESLLGESEDELCI</sequence>
<feature type="compositionally biased region" description="Basic and acidic residues" evidence="1">
    <location>
        <begin position="776"/>
        <end position="785"/>
    </location>
</feature>
<protein>
    <submittedName>
        <fullName evidence="2">Uncharacterized protein</fullName>
    </submittedName>
</protein>
<dbReference type="AlphaFoldDB" id="A0A2T3B210"/>
<feature type="region of interest" description="Disordered" evidence="1">
    <location>
        <begin position="729"/>
        <end position="790"/>
    </location>
</feature>
<dbReference type="Proteomes" id="UP000241818">
    <property type="component" value="Unassembled WGS sequence"/>
</dbReference>
<accession>A0A2T3B210</accession>
<dbReference type="OrthoDB" id="4159838at2759"/>
<dbReference type="RefSeq" id="XP_024720939.1">
    <property type="nucleotide sequence ID" value="XM_024861799.1"/>
</dbReference>
<dbReference type="GeneID" id="36569880"/>
<dbReference type="EMBL" id="KZ679011">
    <property type="protein sequence ID" value="PSS18587.1"/>
    <property type="molecule type" value="Genomic_DNA"/>
</dbReference>
<evidence type="ECO:0000256" key="1">
    <source>
        <dbReference type="SAM" id="MobiDB-lite"/>
    </source>
</evidence>
<organism evidence="2 3">
    <name type="scientific">Amorphotheca resinae ATCC 22711</name>
    <dbReference type="NCBI Taxonomy" id="857342"/>
    <lineage>
        <taxon>Eukaryota</taxon>
        <taxon>Fungi</taxon>
        <taxon>Dikarya</taxon>
        <taxon>Ascomycota</taxon>
        <taxon>Pezizomycotina</taxon>
        <taxon>Leotiomycetes</taxon>
        <taxon>Helotiales</taxon>
        <taxon>Amorphothecaceae</taxon>
        <taxon>Amorphotheca</taxon>
    </lineage>
</organism>
<dbReference type="InParanoid" id="A0A2T3B210"/>
<gene>
    <name evidence="2" type="ORF">M430DRAFT_121216</name>
</gene>
<name>A0A2T3B210_AMORE</name>
<evidence type="ECO:0000313" key="2">
    <source>
        <dbReference type="EMBL" id="PSS18587.1"/>
    </source>
</evidence>